<reference evidence="2 3" key="1">
    <citation type="journal article" date="2016" name="Nat. Commun.">
        <title>Thousands of microbial genomes shed light on interconnected biogeochemical processes in an aquifer system.</title>
        <authorList>
            <person name="Anantharaman K."/>
            <person name="Brown C.T."/>
            <person name="Hug L.A."/>
            <person name="Sharon I."/>
            <person name="Castelle C.J."/>
            <person name="Probst A.J."/>
            <person name="Thomas B.C."/>
            <person name="Singh A."/>
            <person name="Wilkins M.J."/>
            <person name="Karaoz U."/>
            <person name="Brodie E.L."/>
            <person name="Williams K.H."/>
            <person name="Hubbard S.S."/>
            <person name="Banfield J.F."/>
        </authorList>
    </citation>
    <scope>NUCLEOTIDE SEQUENCE [LARGE SCALE GENOMIC DNA]</scope>
</reference>
<name>A0A1F6GTG3_9PROT</name>
<sequence length="76" mass="8573">MPFLPLPLHSNFQPSSPSRYRFFALGPAIALFLAVLLSGNAMFPSCPKLCWALQNLPRLFIFCRTKKQICRTGVEC</sequence>
<accession>A0A1F6GTG3</accession>
<evidence type="ECO:0000256" key="1">
    <source>
        <dbReference type="SAM" id="Phobius"/>
    </source>
</evidence>
<protein>
    <submittedName>
        <fullName evidence="2">Uncharacterized protein</fullName>
    </submittedName>
</protein>
<keyword evidence="1" id="KW-0472">Membrane</keyword>
<keyword evidence="1" id="KW-0812">Transmembrane</keyword>
<gene>
    <name evidence="2" type="ORF">A2557_11420</name>
</gene>
<comment type="caution">
    <text evidence="2">The sequence shown here is derived from an EMBL/GenBank/DDBJ whole genome shotgun (WGS) entry which is preliminary data.</text>
</comment>
<dbReference type="EMBL" id="MFNF01000036">
    <property type="protein sequence ID" value="OGH01281.1"/>
    <property type="molecule type" value="Genomic_DNA"/>
</dbReference>
<organism evidence="2 3">
    <name type="scientific">Candidatus Lambdaproteobacteria bacterium RIFOXYD2_FULL_56_26</name>
    <dbReference type="NCBI Taxonomy" id="1817773"/>
    <lineage>
        <taxon>Bacteria</taxon>
        <taxon>Pseudomonadati</taxon>
        <taxon>Pseudomonadota</taxon>
        <taxon>Candidatus Lambdaproteobacteria</taxon>
    </lineage>
</organism>
<keyword evidence="1" id="KW-1133">Transmembrane helix</keyword>
<evidence type="ECO:0000313" key="3">
    <source>
        <dbReference type="Proteomes" id="UP000177583"/>
    </source>
</evidence>
<feature type="transmembrane region" description="Helical" evidence="1">
    <location>
        <begin position="20"/>
        <end position="39"/>
    </location>
</feature>
<dbReference type="Proteomes" id="UP000177583">
    <property type="component" value="Unassembled WGS sequence"/>
</dbReference>
<proteinExistence type="predicted"/>
<evidence type="ECO:0000313" key="2">
    <source>
        <dbReference type="EMBL" id="OGH01281.1"/>
    </source>
</evidence>
<dbReference type="AlphaFoldDB" id="A0A1F6GTG3"/>